<dbReference type="Pfam" id="PF00501">
    <property type="entry name" value="AMP-binding"/>
    <property type="match status" value="1"/>
</dbReference>
<reference evidence="3" key="1">
    <citation type="journal article" date="2019" name="Int. J. Syst. Evol. Microbiol.">
        <title>The Global Catalogue of Microorganisms (GCM) 10K type strain sequencing project: providing services to taxonomists for standard genome sequencing and annotation.</title>
        <authorList>
            <consortium name="The Broad Institute Genomics Platform"/>
            <consortium name="The Broad Institute Genome Sequencing Center for Infectious Disease"/>
            <person name="Wu L."/>
            <person name="Ma J."/>
        </authorList>
    </citation>
    <scope>NUCLEOTIDE SEQUENCE [LARGE SCALE GENOMIC DNA]</scope>
    <source>
        <strain evidence="3">JCM 32148</strain>
    </source>
</reference>
<keyword evidence="3" id="KW-1185">Reference proteome</keyword>
<feature type="non-terminal residue" evidence="2">
    <location>
        <position position="1"/>
    </location>
</feature>
<evidence type="ECO:0000259" key="1">
    <source>
        <dbReference type="Pfam" id="PF00501"/>
    </source>
</evidence>
<accession>A0ABW3A8F5</accession>
<protein>
    <submittedName>
        <fullName evidence="2">AMP-binding protein</fullName>
    </submittedName>
</protein>
<comment type="caution">
    <text evidence="2">The sequence shown here is derived from an EMBL/GenBank/DDBJ whole genome shotgun (WGS) entry which is preliminary data.</text>
</comment>
<sequence>APIEQRAARTPDAVALRFEGASVTYAELNAAANRVAHRLRAAGVGPETLVGVCAERSVELVAGLLGVLKAGGAYLPLDPEYPADRLAFMLTDAAAPLVLVQEHLRGVLPETGATVLVLDDERTWADQPTTDPAPASGPEHLAYVIYTSGSTGRPKGVPNTHRGIVNRLDWMQRTYRIGPDDAVLQKTPASFDVSVWEFFWPLREGARLVLAKPGGHKDAGYLRDLLVAEAVTTTHFVPSMLTVFLAEEGVEAATALRRVICSGEELPPATAIDFTARLPWCGLHNLYGPTEAAIDVSSWHCDPALLAGL</sequence>
<evidence type="ECO:0000313" key="3">
    <source>
        <dbReference type="Proteomes" id="UP001597053"/>
    </source>
</evidence>
<dbReference type="InterPro" id="IPR052091">
    <property type="entry name" value="Beta-ala_Activ/Resist"/>
</dbReference>
<dbReference type="SUPFAM" id="SSF56801">
    <property type="entry name" value="Acetyl-CoA synthetase-like"/>
    <property type="match status" value="1"/>
</dbReference>
<feature type="domain" description="AMP-dependent synthetase/ligase" evidence="1">
    <location>
        <begin position="4"/>
        <end position="297"/>
    </location>
</feature>
<dbReference type="Gene3D" id="3.40.50.980">
    <property type="match status" value="2"/>
</dbReference>
<dbReference type="InterPro" id="IPR020845">
    <property type="entry name" value="AMP-binding_CS"/>
</dbReference>
<dbReference type="PANTHER" id="PTHR44394:SF1">
    <property type="entry name" value="BETA-ALANINE-ACTIVATING ENZYME"/>
    <property type="match status" value="1"/>
</dbReference>
<dbReference type="Proteomes" id="UP001597053">
    <property type="component" value="Unassembled WGS sequence"/>
</dbReference>
<organism evidence="2 3">
    <name type="scientific">Micromonospora azadirachtae</name>
    <dbReference type="NCBI Taxonomy" id="1970735"/>
    <lineage>
        <taxon>Bacteria</taxon>
        <taxon>Bacillati</taxon>
        <taxon>Actinomycetota</taxon>
        <taxon>Actinomycetes</taxon>
        <taxon>Micromonosporales</taxon>
        <taxon>Micromonosporaceae</taxon>
        <taxon>Micromonospora</taxon>
    </lineage>
</organism>
<evidence type="ECO:0000313" key="2">
    <source>
        <dbReference type="EMBL" id="MFD0787212.1"/>
    </source>
</evidence>
<dbReference type="PROSITE" id="PS00455">
    <property type="entry name" value="AMP_BINDING"/>
    <property type="match status" value="1"/>
</dbReference>
<dbReference type="PANTHER" id="PTHR44394">
    <property type="entry name" value="BETA-ALANINE-ACTIVATING ENZYME"/>
    <property type="match status" value="1"/>
</dbReference>
<name>A0ABW3A8F5_9ACTN</name>
<dbReference type="InterPro" id="IPR000873">
    <property type="entry name" value="AMP-dep_synth/lig_dom"/>
</dbReference>
<feature type="non-terminal residue" evidence="2">
    <location>
        <position position="309"/>
    </location>
</feature>
<dbReference type="EMBL" id="JBHTHM010001845">
    <property type="protein sequence ID" value="MFD0787212.1"/>
    <property type="molecule type" value="Genomic_DNA"/>
</dbReference>
<proteinExistence type="predicted"/>
<gene>
    <name evidence="2" type="ORF">ACFQZ8_25200</name>
</gene>